<dbReference type="AlphaFoldDB" id="A0A7J7TM44"/>
<proteinExistence type="predicted"/>
<name>A0A7J7TM44_RHIFE</name>
<evidence type="ECO:0000256" key="2">
    <source>
        <dbReference type="SAM" id="SignalP"/>
    </source>
</evidence>
<protein>
    <submittedName>
        <fullName evidence="3">Uncharacterized protein</fullName>
    </submittedName>
</protein>
<feature type="signal peptide" evidence="2">
    <location>
        <begin position="1"/>
        <end position="24"/>
    </location>
</feature>
<evidence type="ECO:0000313" key="4">
    <source>
        <dbReference type="Proteomes" id="UP000585614"/>
    </source>
</evidence>
<evidence type="ECO:0000256" key="1">
    <source>
        <dbReference type="SAM" id="MobiDB-lite"/>
    </source>
</evidence>
<gene>
    <name evidence="3" type="ORF">mRhiFer1_008784</name>
</gene>
<feature type="region of interest" description="Disordered" evidence="1">
    <location>
        <begin position="46"/>
        <end position="75"/>
    </location>
</feature>
<dbReference type="EMBL" id="JACAGC010000019">
    <property type="protein sequence ID" value="KAF6301876.1"/>
    <property type="molecule type" value="Genomic_DNA"/>
</dbReference>
<organism evidence="3 4">
    <name type="scientific">Rhinolophus ferrumequinum</name>
    <name type="common">Greater horseshoe bat</name>
    <dbReference type="NCBI Taxonomy" id="59479"/>
    <lineage>
        <taxon>Eukaryota</taxon>
        <taxon>Metazoa</taxon>
        <taxon>Chordata</taxon>
        <taxon>Craniata</taxon>
        <taxon>Vertebrata</taxon>
        <taxon>Euteleostomi</taxon>
        <taxon>Mammalia</taxon>
        <taxon>Eutheria</taxon>
        <taxon>Laurasiatheria</taxon>
        <taxon>Chiroptera</taxon>
        <taxon>Yinpterochiroptera</taxon>
        <taxon>Rhinolophoidea</taxon>
        <taxon>Rhinolophidae</taxon>
        <taxon>Rhinolophinae</taxon>
        <taxon>Rhinolophus</taxon>
    </lineage>
</organism>
<feature type="chain" id="PRO_5029692045" evidence="2">
    <location>
        <begin position="25"/>
        <end position="124"/>
    </location>
</feature>
<evidence type="ECO:0000313" key="3">
    <source>
        <dbReference type="EMBL" id="KAF6301876.1"/>
    </source>
</evidence>
<sequence length="124" mass="13340">MTRRGSFVLKKILILFIMNQGGWEEPSQDANPAARVSCKGCTVYSPADLGSHPSAGTDTPESLNRKGRRPRGRDDIGVLANKATPEQYEGANCMLLCPNCAGNVTSGTNQPVLSEQVPFSDLFL</sequence>
<comment type="caution">
    <text evidence="3">The sequence shown here is derived from an EMBL/GenBank/DDBJ whole genome shotgun (WGS) entry which is preliminary data.</text>
</comment>
<keyword evidence="2" id="KW-0732">Signal</keyword>
<dbReference type="Proteomes" id="UP000585614">
    <property type="component" value="Unassembled WGS sequence"/>
</dbReference>
<reference evidence="3 4" key="1">
    <citation type="journal article" date="2020" name="Nature">
        <title>Six reference-quality genomes reveal evolution of bat adaptations.</title>
        <authorList>
            <person name="Jebb D."/>
            <person name="Huang Z."/>
            <person name="Pippel M."/>
            <person name="Hughes G.M."/>
            <person name="Lavrichenko K."/>
            <person name="Devanna P."/>
            <person name="Winkler S."/>
            <person name="Jermiin L.S."/>
            <person name="Skirmuntt E.C."/>
            <person name="Katzourakis A."/>
            <person name="Burkitt-Gray L."/>
            <person name="Ray D.A."/>
            <person name="Sullivan K.A.M."/>
            <person name="Roscito J.G."/>
            <person name="Kirilenko B.M."/>
            <person name="Davalos L.M."/>
            <person name="Corthals A.P."/>
            <person name="Power M.L."/>
            <person name="Jones G."/>
            <person name="Ransome R.D."/>
            <person name="Dechmann D.K.N."/>
            <person name="Locatelli A.G."/>
            <person name="Puechmaille S.J."/>
            <person name="Fedrigo O."/>
            <person name="Jarvis E.D."/>
            <person name="Hiller M."/>
            <person name="Vernes S.C."/>
            <person name="Myers E.W."/>
            <person name="Teeling E.C."/>
        </authorList>
    </citation>
    <scope>NUCLEOTIDE SEQUENCE [LARGE SCALE GENOMIC DNA]</scope>
    <source>
        <strain evidence="3">MRhiFer1</strain>
        <tissue evidence="3">Lung</tissue>
    </source>
</reference>
<accession>A0A7J7TM44</accession>